<dbReference type="Pfam" id="PF00153">
    <property type="entry name" value="Mito_carr"/>
    <property type="match status" value="2"/>
</dbReference>
<proteinExistence type="inferred from homology"/>
<keyword evidence="4 9" id="KW-0812">Transmembrane</keyword>
<evidence type="ECO:0000256" key="5">
    <source>
        <dbReference type="ARBA" id="ARBA00022737"/>
    </source>
</evidence>
<name>A0AAN5DA92_9BILA</name>
<dbReference type="InterPro" id="IPR018108">
    <property type="entry name" value="MCP_transmembrane"/>
</dbReference>
<feature type="repeat" description="Solcar" evidence="9">
    <location>
        <begin position="129"/>
        <end position="212"/>
    </location>
</feature>
<evidence type="ECO:0000256" key="6">
    <source>
        <dbReference type="ARBA" id="ARBA00022989"/>
    </source>
</evidence>
<accession>A0AAN5DA92</accession>
<dbReference type="InterPro" id="IPR050567">
    <property type="entry name" value="Mitochondrial_Carrier"/>
</dbReference>
<keyword evidence="7" id="KW-0496">Mitochondrion</keyword>
<comment type="similarity">
    <text evidence="2 10">Belongs to the mitochondrial carrier (TC 2.A.29) family.</text>
</comment>
<dbReference type="AlphaFoldDB" id="A0AAN5DA92"/>
<keyword evidence="3 10" id="KW-0813">Transport</keyword>
<keyword evidence="5" id="KW-0677">Repeat</keyword>
<dbReference type="PANTHER" id="PTHR45624:SF61">
    <property type="entry name" value="MITOCHONDRIAL BASIC AMINO ACIDS TRANSPORTER"/>
    <property type="match status" value="1"/>
</dbReference>
<evidence type="ECO:0000256" key="7">
    <source>
        <dbReference type="ARBA" id="ARBA00023128"/>
    </source>
</evidence>
<dbReference type="InterPro" id="IPR023395">
    <property type="entry name" value="MCP_dom_sf"/>
</dbReference>
<dbReference type="EMBL" id="BTRK01000006">
    <property type="protein sequence ID" value="GMR59359.1"/>
    <property type="molecule type" value="Genomic_DNA"/>
</dbReference>
<reference evidence="12" key="1">
    <citation type="submission" date="2022-10" db="EMBL/GenBank/DDBJ databases">
        <title>Genome assembly of Pristionchus species.</title>
        <authorList>
            <person name="Yoshida K."/>
            <person name="Sommer R.J."/>
        </authorList>
    </citation>
    <scope>NUCLEOTIDE SEQUENCE [LARGE SCALE GENOMIC DNA]</scope>
    <source>
        <strain evidence="12">RS5460</strain>
    </source>
</reference>
<dbReference type="PANTHER" id="PTHR45624">
    <property type="entry name" value="MITOCHONDRIAL BASIC AMINO ACIDS TRANSPORTER-RELATED"/>
    <property type="match status" value="1"/>
</dbReference>
<evidence type="ECO:0000256" key="1">
    <source>
        <dbReference type="ARBA" id="ARBA00004225"/>
    </source>
</evidence>
<dbReference type="Proteomes" id="UP001328107">
    <property type="component" value="Unassembled WGS sequence"/>
</dbReference>
<keyword evidence="8 9" id="KW-0472">Membrane</keyword>
<sequence>GITPPLYSLAVINATVFGIHGMVSKKFENPDSIQAHFSAGCAAGLAQSIFATPSERIKLLIQIQKDSAHTKYKSPFHAARSLVQTEGIGCLSRGFIATVLRDCPAFGIYFASYDWMARKMSKDGTMESLTTLQLLSAGGGAGMLSWLFNYPTDIIKTRFQACNSYKSYYDCILKTYAENGWRSFFVGLNSTLIRAFPSNAATFFTVEWTYRLLIDNNLFDSPKEGHTHKHNSKKQHVMMPDLWHKNWFILPEAGSTSIDPMIHGCRFI</sequence>
<evidence type="ECO:0000256" key="2">
    <source>
        <dbReference type="ARBA" id="ARBA00006375"/>
    </source>
</evidence>
<dbReference type="GO" id="GO:0031966">
    <property type="term" value="C:mitochondrial membrane"/>
    <property type="evidence" value="ECO:0007669"/>
    <property type="project" value="UniProtKB-SubCell"/>
</dbReference>
<gene>
    <name evidence="11" type="ORF">PMAYCL1PPCAC_29554</name>
</gene>
<dbReference type="GO" id="GO:1990575">
    <property type="term" value="P:mitochondrial L-ornithine transmembrane transport"/>
    <property type="evidence" value="ECO:0007669"/>
    <property type="project" value="TreeGrafter"/>
</dbReference>
<organism evidence="11 12">
    <name type="scientific">Pristionchus mayeri</name>
    <dbReference type="NCBI Taxonomy" id="1317129"/>
    <lineage>
        <taxon>Eukaryota</taxon>
        <taxon>Metazoa</taxon>
        <taxon>Ecdysozoa</taxon>
        <taxon>Nematoda</taxon>
        <taxon>Chromadorea</taxon>
        <taxon>Rhabditida</taxon>
        <taxon>Rhabditina</taxon>
        <taxon>Diplogasteromorpha</taxon>
        <taxon>Diplogasteroidea</taxon>
        <taxon>Neodiplogasteridae</taxon>
        <taxon>Pristionchus</taxon>
    </lineage>
</organism>
<keyword evidence="6" id="KW-1133">Transmembrane helix</keyword>
<evidence type="ECO:0000256" key="10">
    <source>
        <dbReference type="RuleBase" id="RU000488"/>
    </source>
</evidence>
<comment type="subcellular location">
    <subcellularLocation>
        <location evidence="1">Mitochondrion membrane</location>
        <topology evidence="1">Multi-pass membrane protein</topology>
    </subcellularLocation>
</comment>
<evidence type="ECO:0000256" key="3">
    <source>
        <dbReference type="ARBA" id="ARBA00022448"/>
    </source>
</evidence>
<comment type="caution">
    <text evidence="11">The sequence shown here is derived from an EMBL/GenBank/DDBJ whole genome shotgun (WGS) entry which is preliminary data.</text>
</comment>
<dbReference type="PROSITE" id="PS50920">
    <property type="entry name" value="SOLCAR"/>
    <property type="match status" value="2"/>
</dbReference>
<protein>
    <recommendedName>
        <fullName evidence="13">Mitochondrial carrier protein</fullName>
    </recommendedName>
</protein>
<evidence type="ECO:0000313" key="11">
    <source>
        <dbReference type="EMBL" id="GMR59359.1"/>
    </source>
</evidence>
<feature type="repeat" description="Solcar" evidence="9">
    <location>
        <begin position="31"/>
        <end position="119"/>
    </location>
</feature>
<evidence type="ECO:0000256" key="8">
    <source>
        <dbReference type="ARBA" id="ARBA00023136"/>
    </source>
</evidence>
<dbReference type="GO" id="GO:0005289">
    <property type="term" value="F:high-affinity L-arginine transmembrane transporter activity"/>
    <property type="evidence" value="ECO:0007669"/>
    <property type="project" value="TreeGrafter"/>
</dbReference>
<feature type="non-terminal residue" evidence="11">
    <location>
        <position position="1"/>
    </location>
</feature>
<evidence type="ECO:0000256" key="4">
    <source>
        <dbReference type="ARBA" id="ARBA00022692"/>
    </source>
</evidence>
<keyword evidence="12" id="KW-1185">Reference proteome</keyword>
<dbReference type="SUPFAM" id="SSF103506">
    <property type="entry name" value="Mitochondrial carrier"/>
    <property type="match status" value="1"/>
</dbReference>
<dbReference type="Gene3D" id="1.50.40.10">
    <property type="entry name" value="Mitochondrial carrier domain"/>
    <property type="match status" value="1"/>
</dbReference>
<evidence type="ECO:0008006" key="13">
    <source>
        <dbReference type="Google" id="ProtNLM"/>
    </source>
</evidence>
<evidence type="ECO:0000256" key="9">
    <source>
        <dbReference type="PROSITE-ProRule" id="PRU00282"/>
    </source>
</evidence>
<evidence type="ECO:0000313" key="12">
    <source>
        <dbReference type="Proteomes" id="UP001328107"/>
    </source>
</evidence>